<gene>
    <name evidence="1" type="ORF">QRX50_22670</name>
</gene>
<sequence length="104" mass="11339">MAHHPGQPDLARRHAFLLGERANPVHQHEVGRDVLRRESGEPAPRVAEVVDAADLYALIWALHHTAILYPGALRSSATTDPARLRAAVVAAVGRLSLPWCDTLD</sequence>
<evidence type="ECO:0000313" key="2">
    <source>
        <dbReference type="Proteomes" id="UP001236014"/>
    </source>
</evidence>
<accession>A0A9Y2IRS5</accession>
<dbReference type="KEGG" id="acab:QRX50_22670"/>
<dbReference type="AlphaFoldDB" id="A0A9Y2IRS5"/>
<keyword evidence="2" id="KW-1185">Reference proteome</keyword>
<dbReference type="Proteomes" id="UP001236014">
    <property type="component" value="Chromosome"/>
</dbReference>
<dbReference type="RefSeq" id="WP_285974800.1">
    <property type="nucleotide sequence ID" value="NZ_CP127294.1"/>
</dbReference>
<organism evidence="1 2">
    <name type="scientific">Amycolatopsis carbonis</name>
    <dbReference type="NCBI Taxonomy" id="715471"/>
    <lineage>
        <taxon>Bacteria</taxon>
        <taxon>Bacillati</taxon>
        <taxon>Actinomycetota</taxon>
        <taxon>Actinomycetes</taxon>
        <taxon>Pseudonocardiales</taxon>
        <taxon>Pseudonocardiaceae</taxon>
        <taxon>Amycolatopsis</taxon>
    </lineage>
</organism>
<protein>
    <submittedName>
        <fullName evidence="1">Uncharacterized protein</fullName>
    </submittedName>
</protein>
<reference evidence="1 2" key="1">
    <citation type="submission" date="2023-06" db="EMBL/GenBank/DDBJ databases">
        <authorList>
            <person name="Oyuntsetseg B."/>
            <person name="Kim S.B."/>
        </authorList>
    </citation>
    <scope>NUCLEOTIDE SEQUENCE [LARGE SCALE GENOMIC DNA]</scope>
    <source>
        <strain evidence="1 2">2-15</strain>
    </source>
</reference>
<proteinExistence type="predicted"/>
<dbReference type="EMBL" id="CP127294">
    <property type="protein sequence ID" value="WIX84274.1"/>
    <property type="molecule type" value="Genomic_DNA"/>
</dbReference>
<name>A0A9Y2IRS5_9PSEU</name>
<evidence type="ECO:0000313" key="1">
    <source>
        <dbReference type="EMBL" id="WIX84274.1"/>
    </source>
</evidence>